<comment type="caution">
    <text evidence="3">The sequence shown here is derived from an EMBL/GenBank/DDBJ whole genome shotgun (WGS) entry which is preliminary data.</text>
</comment>
<feature type="transmembrane region" description="Helical" evidence="1">
    <location>
        <begin position="139"/>
        <end position="157"/>
    </location>
</feature>
<feature type="transmembrane region" description="Helical" evidence="1">
    <location>
        <begin position="99"/>
        <end position="119"/>
    </location>
</feature>
<protein>
    <recommendedName>
        <fullName evidence="2">Glycerophosphoryl diester phosphodiesterase membrane domain-containing protein</fullName>
    </recommendedName>
</protein>
<gene>
    <name evidence="3" type="ORF">GO816_17325</name>
</gene>
<dbReference type="OrthoDB" id="797532at2"/>
<accession>A0A6I4IH14</accession>
<dbReference type="AlphaFoldDB" id="A0A6I4IH14"/>
<dbReference type="Proteomes" id="UP000434850">
    <property type="component" value="Unassembled WGS sequence"/>
</dbReference>
<evidence type="ECO:0000313" key="3">
    <source>
        <dbReference type="EMBL" id="MVN92898.1"/>
    </source>
</evidence>
<sequence length="257" mass="29668">MYHPFTISDTIKAAWDVIKKNYVSLIVYSVISLIFYEVISFLTGFIVVYDNQYSQVAFVFFMMLVQSYLVLSFYKLILTLMDKEYYEFEFSDILPSFRMALSFVTIGVLYTVLIATIIFINLQLGDSTFVHDVLDKIEILGVAYLLVRSIYCLCFIVDEDSGPFESLRQSFSITRGHFFRLLGLILLVVGFVALLLIIINLFITSLFDVDNDSYIFKIAAICWFAISFPTVQVMIMTSYRKLVYSHKDIDDDVSETL</sequence>
<proteinExistence type="predicted"/>
<keyword evidence="1" id="KW-0472">Membrane</keyword>
<evidence type="ECO:0000259" key="2">
    <source>
        <dbReference type="Pfam" id="PF10110"/>
    </source>
</evidence>
<evidence type="ECO:0000313" key="4">
    <source>
        <dbReference type="Proteomes" id="UP000434850"/>
    </source>
</evidence>
<feature type="transmembrane region" description="Helical" evidence="1">
    <location>
        <begin position="55"/>
        <end position="78"/>
    </location>
</feature>
<feature type="domain" description="Glycerophosphoryl diester phosphodiesterase membrane" evidence="2">
    <location>
        <begin position="139"/>
        <end position="236"/>
    </location>
</feature>
<feature type="transmembrane region" description="Helical" evidence="1">
    <location>
        <begin position="215"/>
        <end position="237"/>
    </location>
</feature>
<reference evidence="3 4" key="1">
    <citation type="submission" date="2019-12" db="EMBL/GenBank/DDBJ databases">
        <title>Mucilaginibacter sp. HME9299 genome sequencing and assembly.</title>
        <authorList>
            <person name="Kang H."/>
            <person name="Kim H."/>
            <person name="Joh K."/>
        </authorList>
    </citation>
    <scope>NUCLEOTIDE SEQUENCE [LARGE SCALE GENOMIC DNA]</scope>
    <source>
        <strain evidence="3 4">HME9299</strain>
    </source>
</reference>
<feature type="transmembrane region" description="Helical" evidence="1">
    <location>
        <begin position="25"/>
        <end position="49"/>
    </location>
</feature>
<organism evidence="3 4">
    <name type="scientific">Mucilaginibacter aquatilis</name>
    <dbReference type="NCBI Taxonomy" id="1517760"/>
    <lineage>
        <taxon>Bacteria</taxon>
        <taxon>Pseudomonadati</taxon>
        <taxon>Bacteroidota</taxon>
        <taxon>Sphingobacteriia</taxon>
        <taxon>Sphingobacteriales</taxon>
        <taxon>Sphingobacteriaceae</taxon>
        <taxon>Mucilaginibacter</taxon>
    </lineage>
</organism>
<feature type="transmembrane region" description="Helical" evidence="1">
    <location>
        <begin position="178"/>
        <end position="203"/>
    </location>
</feature>
<evidence type="ECO:0000256" key="1">
    <source>
        <dbReference type="SAM" id="Phobius"/>
    </source>
</evidence>
<dbReference type="Pfam" id="PF10110">
    <property type="entry name" value="GPDPase_memb"/>
    <property type="match status" value="1"/>
</dbReference>
<keyword evidence="1" id="KW-1133">Transmembrane helix</keyword>
<dbReference type="RefSeq" id="WP_157543206.1">
    <property type="nucleotide sequence ID" value="NZ_WQLA01000007.1"/>
</dbReference>
<dbReference type="InterPro" id="IPR018476">
    <property type="entry name" value="GlyceroP-diester-Pdiesterase_M"/>
</dbReference>
<dbReference type="EMBL" id="WQLA01000007">
    <property type="protein sequence ID" value="MVN92898.1"/>
    <property type="molecule type" value="Genomic_DNA"/>
</dbReference>
<keyword evidence="4" id="KW-1185">Reference proteome</keyword>
<name>A0A6I4IH14_9SPHI</name>
<keyword evidence="1" id="KW-0812">Transmembrane</keyword>